<proteinExistence type="predicted"/>
<dbReference type="EMBL" id="ML991853">
    <property type="protein sequence ID" value="KAF2229830.1"/>
    <property type="molecule type" value="Genomic_DNA"/>
</dbReference>
<organism evidence="1 2">
    <name type="scientific">Viridothelium virens</name>
    <name type="common">Speckled blister lichen</name>
    <name type="synonym">Trypethelium virens</name>
    <dbReference type="NCBI Taxonomy" id="1048519"/>
    <lineage>
        <taxon>Eukaryota</taxon>
        <taxon>Fungi</taxon>
        <taxon>Dikarya</taxon>
        <taxon>Ascomycota</taxon>
        <taxon>Pezizomycotina</taxon>
        <taxon>Dothideomycetes</taxon>
        <taxon>Dothideomycetes incertae sedis</taxon>
        <taxon>Trypetheliales</taxon>
        <taxon>Trypetheliaceae</taxon>
        <taxon>Viridothelium</taxon>
    </lineage>
</organism>
<dbReference type="Proteomes" id="UP000800092">
    <property type="component" value="Unassembled WGS sequence"/>
</dbReference>
<accession>A0A6A6GWF0</accession>
<evidence type="ECO:0000313" key="1">
    <source>
        <dbReference type="EMBL" id="KAF2229830.1"/>
    </source>
</evidence>
<dbReference type="AlphaFoldDB" id="A0A6A6GWF0"/>
<evidence type="ECO:0000313" key="2">
    <source>
        <dbReference type="Proteomes" id="UP000800092"/>
    </source>
</evidence>
<reference evidence="1" key="1">
    <citation type="journal article" date="2020" name="Stud. Mycol.">
        <title>101 Dothideomycetes genomes: a test case for predicting lifestyles and emergence of pathogens.</title>
        <authorList>
            <person name="Haridas S."/>
            <person name="Albert R."/>
            <person name="Binder M."/>
            <person name="Bloem J."/>
            <person name="Labutti K."/>
            <person name="Salamov A."/>
            <person name="Andreopoulos B."/>
            <person name="Baker S."/>
            <person name="Barry K."/>
            <person name="Bills G."/>
            <person name="Bluhm B."/>
            <person name="Cannon C."/>
            <person name="Castanera R."/>
            <person name="Culley D."/>
            <person name="Daum C."/>
            <person name="Ezra D."/>
            <person name="Gonzalez J."/>
            <person name="Henrissat B."/>
            <person name="Kuo A."/>
            <person name="Liang C."/>
            <person name="Lipzen A."/>
            <person name="Lutzoni F."/>
            <person name="Magnuson J."/>
            <person name="Mondo S."/>
            <person name="Nolan M."/>
            <person name="Ohm R."/>
            <person name="Pangilinan J."/>
            <person name="Park H.-J."/>
            <person name="Ramirez L."/>
            <person name="Alfaro M."/>
            <person name="Sun H."/>
            <person name="Tritt A."/>
            <person name="Yoshinaga Y."/>
            <person name="Zwiers L.-H."/>
            <person name="Turgeon B."/>
            <person name="Goodwin S."/>
            <person name="Spatafora J."/>
            <person name="Crous P."/>
            <person name="Grigoriev I."/>
        </authorList>
    </citation>
    <scope>NUCLEOTIDE SEQUENCE</scope>
    <source>
        <strain evidence="1">Tuck. ex Michener</strain>
    </source>
</reference>
<gene>
    <name evidence="1" type="ORF">EV356DRAFT_369848</name>
</gene>
<protein>
    <submittedName>
        <fullName evidence="1">Uncharacterized protein</fullName>
    </submittedName>
</protein>
<name>A0A6A6GWF0_VIRVR</name>
<sequence>MHYPQSSLSPKSFAVTIKRDRSIYINSDRDAYLDLLDILLLQVSARLYGPLIESTFSWNEPASFSIEVFFWASSLTNAPRKLGLLSSRSVFSPVDDMESHRIAAKNPMEQHLFRWSVLRHLFKKSIHNSLRNVLEPTSEAGTIGFTLLQFVHGWT</sequence>
<keyword evidence="2" id="KW-1185">Reference proteome</keyword>